<evidence type="ECO:0000256" key="5">
    <source>
        <dbReference type="ARBA" id="ARBA00023235"/>
    </source>
</evidence>
<dbReference type="GO" id="GO:0046872">
    <property type="term" value="F:metal ion binding"/>
    <property type="evidence" value="ECO:0007669"/>
    <property type="project" value="UniProtKB-KW"/>
</dbReference>
<dbReference type="InterPro" id="IPR036237">
    <property type="entry name" value="Xyl_isomerase-like_sf"/>
</dbReference>
<dbReference type="InterPro" id="IPR013022">
    <property type="entry name" value="Xyl_isomerase-like_TIM-brl"/>
</dbReference>
<keyword evidence="7" id="KW-0859">Xylose metabolism</keyword>
<comment type="subcellular location">
    <subcellularLocation>
        <location evidence="1 8">Cytoplasm</location>
    </subcellularLocation>
</comment>
<dbReference type="PRINTS" id="PR00688">
    <property type="entry name" value="XYLOSISMRASE"/>
</dbReference>
<comment type="catalytic activity">
    <reaction evidence="7">
        <text>alpha-D-xylose = alpha-D-xylulofuranose</text>
        <dbReference type="Rhea" id="RHEA:22816"/>
        <dbReference type="ChEBI" id="CHEBI:28518"/>
        <dbReference type="ChEBI" id="CHEBI:188998"/>
        <dbReference type="EC" id="5.3.1.5"/>
    </reaction>
</comment>
<evidence type="ECO:0000256" key="6">
    <source>
        <dbReference type="ARBA" id="ARBA00023277"/>
    </source>
</evidence>
<dbReference type="GO" id="GO:0009045">
    <property type="term" value="F:xylose isomerase activity"/>
    <property type="evidence" value="ECO:0007669"/>
    <property type="project" value="UniProtKB-EC"/>
</dbReference>
<dbReference type="InterPro" id="IPR001998">
    <property type="entry name" value="Xylose_isomerase"/>
</dbReference>
<evidence type="ECO:0000256" key="7">
    <source>
        <dbReference type="RuleBase" id="RU000609"/>
    </source>
</evidence>
<dbReference type="GO" id="GO:0042732">
    <property type="term" value="P:D-xylose metabolic process"/>
    <property type="evidence" value="ECO:0007669"/>
    <property type="project" value="UniProtKB-KW"/>
</dbReference>
<dbReference type="GO" id="GO:0008740">
    <property type="term" value="F:L-rhamnose isomerase activity"/>
    <property type="evidence" value="ECO:0007669"/>
    <property type="project" value="TreeGrafter"/>
</dbReference>
<feature type="domain" description="Xylose isomerase-like TIM barrel" evidence="9">
    <location>
        <begin position="54"/>
        <end position="268"/>
    </location>
</feature>
<evidence type="ECO:0000259" key="9">
    <source>
        <dbReference type="Pfam" id="PF01261"/>
    </source>
</evidence>
<evidence type="ECO:0000256" key="3">
    <source>
        <dbReference type="ARBA" id="ARBA00022723"/>
    </source>
</evidence>
<evidence type="ECO:0000256" key="2">
    <source>
        <dbReference type="ARBA" id="ARBA00022490"/>
    </source>
</evidence>
<keyword evidence="4" id="KW-0464">Manganese</keyword>
<evidence type="ECO:0000313" key="10">
    <source>
        <dbReference type="EMBL" id="PLW76646.1"/>
    </source>
</evidence>
<dbReference type="EC" id="5.3.1.5" evidence="7"/>
<dbReference type="EMBL" id="PKUQ01000023">
    <property type="protein sequence ID" value="PLW76646.1"/>
    <property type="molecule type" value="Genomic_DNA"/>
</dbReference>
<organism evidence="10 11">
    <name type="scientific">Cohaesibacter celericrescens</name>
    <dbReference type="NCBI Taxonomy" id="2067669"/>
    <lineage>
        <taxon>Bacteria</taxon>
        <taxon>Pseudomonadati</taxon>
        <taxon>Pseudomonadota</taxon>
        <taxon>Alphaproteobacteria</taxon>
        <taxon>Hyphomicrobiales</taxon>
        <taxon>Cohaesibacteraceae</taxon>
    </lineage>
</organism>
<protein>
    <recommendedName>
        <fullName evidence="7">Xylose isomerase</fullName>
        <ecNumber evidence="7">5.3.1.5</ecNumber>
    </recommendedName>
</protein>
<dbReference type="InterPro" id="IPR050337">
    <property type="entry name" value="L-rhamnose_isomerase"/>
</dbReference>
<accession>A0A2N5XQ39</accession>
<keyword evidence="3 7" id="KW-0479">Metal-binding</keyword>
<name>A0A2N5XQ39_9HYPH</name>
<dbReference type="SUPFAM" id="SSF51658">
    <property type="entry name" value="Xylose isomerase-like"/>
    <property type="match status" value="1"/>
</dbReference>
<dbReference type="PANTHER" id="PTHR30268">
    <property type="entry name" value="L-RHAMNOSE ISOMERASE"/>
    <property type="match status" value="1"/>
</dbReference>
<dbReference type="GO" id="GO:0019301">
    <property type="term" value="P:rhamnose catabolic process"/>
    <property type="evidence" value="ECO:0007669"/>
    <property type="project" value="TreeGrafter"/>
</dbReference>
<dbReference type="RefSeq" id="WP_101534413.1">
    <property type="nucleotide sequence ID" value="NZ_PKUQ01000023.1"/>
</dbReference>
<dbReference type="Proteomes" id="UP000234881">
    <property type="component" value="Unassembled WGS sequence"/>
</dbReference>
<evidence type="ECO:0000256" key="4">
    <source>
        <dbReference type="ARBA" id="ARBA00023211"/>
    </source>
</evidence>
<keyword evidence="5 7" id="KW-0413">Isomerase</keyword>
<dbReference type="GO" id="GO:0005737">
    <property type="term" value="C:cytoplasm"/>
    <property type="evidence" value="ECO:0007669"/>
    <property type="project" value="UniProtKB-SubCell"/>
</dbReference>
<comment type="similarity">
    <text evidence="7">Belongs to the xylose isomerase family.</text>
</comment>
<keyword evidence="2" id="KW-0963">Cytoplasm</keyword>
<keyword evidence="6 7" id="KW-0119">Carbohydrate metabolism</keyword>
<evidence type="ECO:0000256" key="8">
    <source>
        <dbReference type="RuleBase" id="RU000610"/>
    </source>
</evidence>
<dbReference type="PROSITE" id="PS51415">
    <property type="entry name" value="XYLOSE_ISOMERASE"/>
    <property type="match status" value="1"/>
</dbReference>
<comment type="caution">
    <text evidence="10">The sequence shown here is derived from an EMBL/GenBank/DDBJ whole genome shotgun (WGS) entry which is preliminary data.</text>
</comment>
<dbReference type="GO" id="GO:0019324">
    <property type="term" value="P:L-lyxose metabolic process"/>
    <property type="evidence" value="ECO:0007669"/>
    <property type="project" value="TreeGrafter"/>
</dbReference>
<reference evidence="10 11" key="1">
    <citation type="submission" date="2018-01" db="EMBL/GenBank/DDBJ databases">
        <title>The draft genome sequence of Cohaesibacter sp. H1304.</title>
        <authorList>
            <person name="Wang N.-N."/>
            <person name="Du Z.-J."/>
        </authorList>
    </citation>
    <scope>NUCLEOTIDE SEQUENCE [LARGE SCALE GENOMIC DNA]</scope>
    <source>
        <strain evidence="10 11">H1304</strain>
    </source>
</reference>
<dbReference type="Pfam" id="PF01261">
    <property type="entry name" value="AP_endonuc_2"/>
    <property type="match status" value="1"/>
</dbReference>
<sequence>MTSRYATRLNSFASAPNLFWPEVSGKISPIDIIKRAATVDGLTDVDLNYPDHVVGMEKEVKRALDEANICLSGLAMRYYSLPEFKAGAFTNPDKSVRIEAIELTKRGIDAAREMGTNLMTIWPGQDGFEVNFQADYTAMWDFMVEGIEAVANHDPDCDISIEYKPDDPRGHSIIPDATTTILLLKDVGCSNTGVTLDFAHSLYASEQPAYAATLINRHSRLLGLHLNDGYGKRDDGLMVAAVHPHATLELLMEIRRSSFNGPIYFDTFPDTAQLDPVAECAENIKTCDRLLSVCERLEKDNQLSEALARQNSVSGLEIVNSALFGAAPDRS</sequence>
<comment type="subunit">
    <text evidence="8">Homotetramer.</text>
</comment>
<evidence type="ECO:0000256" key="1">
    <source>
        <dbReference type="ARBA" id="ARBA00004496"/>
    </source>
</evidence>
<dbReference type="PANTHER" id="PTHR30268:SF0">
    <property type="entry name" value="L-RHAMNOSE ISOMERASE"/>
    <property type="match status" value="1"/>
</dbReference>
<evidence type="ECO:0000313" key="11">
    <source>
        <dbReference type="Proteomes" id="UP000234881"/>
    </source>
</evidence>
<gene>
    <name evidence="10" type="ORF">C0081_13590</name>
</gene>
<proteinExistence type="inferred from homology"/>
<dbReference type="OrthoDB" id="9801426at2"/>
<keyword evidence="11" id="KW-1185">Reference proteome</keyword>
<dbReference type="AlphaFoldDB" id="A0A2N5XQ39"/>
<dbReference type="Gene3D" id="3.20.20.150">
    <property type="entry name" value="Divalent-metal-dependent TIM barrel enzymes"/>
    <property type="match status" value="1"/>
</dbReference>